<gene>
    <name evidence="1" type="ORF">PDIGIT_LOCUS9773</name>
</gene>
<keyword evidence="2" id="KW-1185">Reference proteome</keyword>
<name>A0A9W4UHJ8_9PLEO</name>
<dbReference type="AlphaFoldDB" id="A0A9W4UHJ8"/>
<evidence type="ECO:0000313" key="2">
    <source>
        <dbReference type="Proteomes" id="UP001152607"/>
    </source>
</evidence>
<sequence length="79" mass="8469">MAHKTKWVGTSLMVLTQINLPLHPRDDDGSTAHISAKVGLIKKIAFSALSFFPVKSASAMALCTTLSKIPLLSFNSLLS</sequence>
<comment type="caution">
    <text evidence="1">The sequence shown here is derived from an EMBL/GenBank/DDBJ whole genome shotgun (WGS) entry which is preliminary data.</text>
</comment>
<evidence type="ECO:0000313" key="1">
    <source>
        <dbReference type="EMBL" id="CAI6336668.1"/>
    </source>
</evidence>
<protein>
    <submittedName>
        <fullName evidence="1">Uncharacterized protein</fullName>
    </submittedName>
</protein>
<accession>A0A9W4UHJ8</accession>
<organism evidence="1 2">
    <name type="scientific">Periconia digitata</name>
    <dbReference type="NCBI Taxonomy" id="1303443"/>
    <lineage>
        <taxon>Eukaryota</taxon>
        <taxon>Fungi</taxon>
        <taxon>Dikarya</taxon>
        <taxon>Ascomycota</taxon>
        <taxon>Pezizomycotina</taxon>
        <taxon>Dothideomycetes</taxon>
        <taxon>Pleosporomycetidae</taxon>
        <taxon>Pleosporales</taxon>
        <taxon>Massarineae</taxon>
        <taxon>Periconiaceae</taxon>
        <taxon>Periconia</taxon>
    </lineage>
</organism>
<dbReference type="EMBL" id="CAOQHR010000006">
    <property type="protein sequence ID" value="CAI6336668.1"/>
    <property type="molecule type" value="Genomic_DNA"/>
</dbReference>
<dbReference type="Proteomes" id="UP001152607">
    <property type="component" value="Unassembled WGS sequence"/>
</dbReference>
<reference evidence="1" key="1">
    <citation type="submission" date="2023-01" db="EMBL/GenBank/DDBJ databases">
        <authorList>
            <person name="Van Ghelder C."/>
            <person name="Rancurel C."/>
        </authorList>
    </citation>
    <scope>NUCLEOTIDE SEQUENCE</scope>
    <source>
        <strain evidence="1">CNCM I-4278</strain>
    </source>
</reference>
<proteinExistence type="predicted"/>